<evidence type="ECO:0000313" key="2">
    <source>
        <dbReference type="EMBL" id="CRY98062.1"/>
    </source>
</evidence>
<evidence type="ECO:0000256" key="1">
    <source>
        <dbReference type="SAM" id="MobiDB-lite"/>
    </source>
</evidence>
<organism evidence="2">
    <name type="scientific">uncultured prokaryote</name>
    <dbReference type="NCBI Taxonomy" id="198431"/>
    <lineage>
        <taxon>unclassified sequences</taxon>
        <taxon>environmental samples</taxon>
    </lineage>
</organism>
<feature type="region of interest" description="Disordered" evidence="1">
    <location>
        <begin position="156"/>
        <end position="191"/>
    </location>
</feature>
<accession>A0A0H5QQV7</accession>
<evidence type="ECO:0008006" key="3">
    <source>
        <dbReference type="Google" id="ProtNLM"/>
    </source>
</evidence>
<proteinExistence type="predicted"/>
<reference evidence="2" key="1">
    <citation type="submission" date="2015-06" db="EMBL/GenBank/DDBJ databases">
        <authorList>
            <person name="Joergensen T."/>
        </authorList>
    </citation>
    <scope>NUCLEOTIDE SEQUENCE</scope>
    <source>
        <strain evidence="2">RGRH1824</strain>
    </source>
</reference>
<protein>
    <recommendedName>
        <fullName evidence="3">SprT-like domain-containing protein</fullName>
    </recommendedName>
</protein>
<sequence length="191" mass="21712">MDRHRRIQNGQQILRWIRRQGVVFYVGRKERQTAKGYLQEMPRVFPALVDELSAIYLYRQSEQVDSRFDGILWKDVTTNAGVLYAVGLSVEAVAQGPQYLQRLFVHELAHILAPCAPGTHSTEFHVTYQKLLNQYDEATGSCLEAGREISAADRAAVEHMRENGPPPPSPSAKIPVTVPHQGKAWRDKHRR</sequence>
<dbReference type="EMBL" id="LN854323">
    <property type="protein sequence ID" value="CRY98062.1"/>
    <property type="molecule type" value="Genomic_DNA"/>
</dbReference>
<name>A0A0H5QQV7_9ZZZZ</name>
<reference evidence="2" key="2">
    <citation type="submission" date="2015-07" db="EMBL/GenBank/DDBJ databases">
        <title>Plasmids, circular viruses and viroids from rat gut.</title>
        <authorList>
            <person name="Jorgensen T.J."/>
            <person name="Hansen M.A."/>
            <person name="Xu Z."/>
            <person name="Tabak M.A."/>
            <person name="Sorensen S.J."/>
            <person name="Hansen L.H."/>
        </authorList>
    </citation>
    <scope>NUCLEOTIDE SEQUENCE</scope>
    <source>
        <strain evidence="2">RGRH1824</strain>
    </source>
</reference>
<dbReference type="AlphaFoldDB" id="A0A0H5QQV7"/>